<dbReference type="Proteomes" id="UP000606274">
    <property type="component" value="Unassembled WGS sequence"/>
</dbReference>
<dbReference type="EMBL" id="JABFDY010000028">
    <property type="protein sequence ID" value="KAF7686624.1"/>
    <property type="molecule type" value="Genomic_DNA"/>
</dbReference>
<evidence type="ECO:0000313" key="2">
    <source>
        <dbReference type="EMBL" id="KAF7686624.1"/>
    </source>
</evidence>
<accession>A0A8T0A6M8</accession>
<feature type="coiled-coil region" evidence="1">
    <location>
        <begin position="1"/>
        <end position="66"/>
    </location>
</feature>
<dbReference type="AlphaFoldDB" id="A0A8T0A6M8"/>
<evidence type="ECO:0000256" key="1">
    <source>
        <dbReference type="SAM" id="Coils"/>
    </source>
</evidence>
<gene>
    <name evidence="2" type="ORF">HF521_015017</name>
</gene>
<protein>
    <submittedName>
        <fullName evidence="2">Uncharacterized protein</fullName>
    </submittedName>
</protein>
<comment type="caution">
    <text evidence="2">The sequence shown here is derived from an EMBL/GenBank/DDBJ whole genome shotgun (WGS) entry which is preliminary data.</text>
</comment>
<organism evidence="2 3">
    <name type="scientific">Silurus meridionalis</name>
    <name type="common">Southern catfish</name>
    <name type="synonym">Silurus soldatovi meridionalis</name>
    <dbReference type="NCBI Taxonomy" id="175797"/>
    <lineage>
        <taxon>Eukaryota</taxon>
        <taxon>Metazoa</taxon>
        <taxon>Chordata</taxon>
        <taxon>Craniata</taxon>
        <taxon>Vertebrata</taxon>
        <taxon>Euteleostomi</taxon>
        <taxon>Actinopterygii</taxon>
        <taxon>Neopterygii</taxon>
        <taxon>Teleostei</taxon>
        <taxon>Ostariophysi</taxon>
        <taxon>Siluriformes</taxon>
        <taxon>Siluridae</taxon>
        <taxon>Silurus</taxon>
    </lineage>
</organism>
<sequence>MEEEVKECERWEEEEEEEECERWEEEVEVVKECERWEEEEECERWEEEEKSEIWEEEEEVKECERMEEEVKECEMGGGGGGGVIIILEACWKLSQYTNDKVQITSLYKKDFKNFICMRILLFRNCSIVTDIIFFYNYSNLKADQAGSATEDAVGEAGYMPGSGLTWILRLRGVKINQDLAMLEDRRNATDGFGRLAPTLAFHFHVPAMLKHPPGVVSKETSIQFLV</sequence>
<name>A0A8T0A6M8_SILME</name>
<keyword evidence="1" id="KW-0175">Coiled coil</keyword>
<reference evidence="2" key="1">
    <citation type="submission" date="2020-08" db="EMBL/GenBank/DDBJ databases">
        <title>Chromosome-level assembly of Southern catfish (Silurus meridionalis) provides insights into visual adaptation to the nocturnal and benthic lifestyles.</title>
        <authorList>
            <person name="Zhang Y."/>
            <person name="Wang D."/>
            <person name="Peng Z."/>
        </authorList>
    </citation>
    <scope>NUCLEOTIDE SEQUENCE</scope>
    <source>
        <strain evidence="2">SWU-2019-XX</strain>
        <tissue evidence="2">Muscle</tissue>
    </source>
</reference>
<keyword evidence="3" id="KW-1185">Reference proteome</keyword>
<proteinExistence type="predicted"/>
<evidence type="ECO:0000313" key="3">
    <source>
        <dbReference type="Proteomes" id="UP000606274"/>
    </source>
</evidence>